<organism evidence="6 7">
    <name type="scientific">Sarocladium strictum</name>
    <name type="common">Black bundle disease fungus</name>
    <name type="synonym">Acremonium strictum</name>
    <dbReference type="NCBI Taxonomy" id="5046"/>
    <lineage>
        <taxon>Eukaryota</taxon>
        <taxon>Fungi</taxon>
        <taxon>Dikarya</taxon>
        <taxon>Ascomycota</taxon>
        <taxon>Pezizomycotina</taxon>
        <taxon>Sordariomycetes</taxon>
        <taxon>Hypocreomycetidae</taxon>
        <taxon>Hypocreales</taxon>
        <taxon>Sarocladiaceae</taxon>
        <taxon>Sarocladium</taxon>
    </lineage>
</organism>
<dbReference type="InterPro" id="IPR036259">
    <property type="entry name" value="MFS_trans_sf"/>
</dbReference>
<dbReference type="Pfam" id="PF07690">
    <property type="entry name" value="MFS_1"/>
    <property type="match status" value="1"/>
</dbReference>
<reference evidence="6" key="1">
    <citation type="submission" date="2022-10" db="EMBL/GenBank/DDBJ databases">
        <title>Determination and structural analysis of whole genome sequence of Sarocladium strictum F4-1.</title>
        <authorList>
            <person name="Hu L."/>
            <person name="Jiang Y."/>
        </authorList>
    </citation>
    <scope>NUCLEOTIDE SEQUENCE</scope>
    <source>
        <strain evidence="6">F4-1</strain>
    </source>
</reference>
<gene>
    <name evidence="6" type="ORF">NLU13_7038</name>
</gene>
<feature type="transmembrane region" description="Helical" evidence="4">
    <location>
        <begin position="356"/>
        <end position="375"/>
    </location>
</feature>
<evidence type="ECO:0000256" key="3">
    <source>
        <dbReference type="SAM" id="MobiDB-lite"/>
    </source>
</evidence>
<dbReference type="Proteomes" id="UP001175261">
    <property type="component" value="Unassembled WGS sequence"/>
</dbReference>
<evidence type="ECO:0000313" key="6">
    <source>
        <dbReference type="EMBL" id="KAK0385861.1"/>
    </source>
</evidence>
<feature type="transmembrane region" description="Helical" evidence="4">
    <location>
        <begin position="151"/>
        <end position="167"/>
    </location>
</feature>
<dbReference type="InterPro" id="IPR011701">
    <property type="entry name" value="MFS"/>
</dbReference>
<dbReference type="EMBL" id="JAPDFR010000006">
    <property type="protein sequence ID" value="KAK0385861.1"/>
    <property type="molecule type" value="Genomic_DNA"/>
</dbReference>
<feature type="compositionally biased region" description="Polar residues" evidence="3">
    <location>
        <begin position="22"/>
        <end position="32"/>
    </location>
</feature>
<accession>A0AA39L623</accession>
<dbReference type="GO" id="GO:0016020">
    <property type="term" value="C:membrane"/>
    <property type="evidence" value="ECO:0007669"/>
    <property type="project" value="UniProtKB-SubCell"/>
</dbReference>
<dbReference type="AlphaFoldDB" id="A0AA39L623"/>
<dbReference type="PROSITE" id="PS50850">
    <property type="entry name" value="MFS"/>
    <property type="match status" value="1"/>
</dbReference>
<dbReference type="GO" id="GO:0017183">
    <property type="term" value="P:protein histidyl modification to diphthamide"/>
    <property type="evidence" value="ECO:0007669"/>
    <property type="project" value="InterPro"/>
</dbReference>
<dbReference type="SUPFAM" id="SSF103473">
    <property type="entry name" value="MFS general substrate transporter"/>
    <property type="match status" value="1"/>
</dbReference>
<comment type="subcellular location">
    <subcellularLocation>
        <location evidence="1">Membrane</location>
        <topology evidence="1">Multi-pass membrane protein</topology>
    </subcellularLocation>
</comment>
<dbReference type="InterPro" id="IPR050327">
    <property type="entry name" value="Proton-linked_MCT"/>
</dbReference>
<evidence type="ECO:0000256" key="2">
    <source>
        <dbReference type="ARBA" id="ARBA00006727"/>
    </source>
</evidence>
<dbReference type="PANTHER" id="PTHR11360:SF177">
    <property type="entry name" value="RIBOFLAVIN TRANSPORTER MCH5"/>
    <property type="match status" value="1"/>
</dbReference>
<feature type="transmembrane region" description="Helical" evidence="4">
    <location>
        <begin position="81"/>
        <end position="109"/>
    </location>
</feature>
<dbReference type="Gene3D" id="1.20.1250.20">
    <property type="entry name" value="MFS general substrate transporter like domains"/>
    <property type="match status" value="2"/>
</dbReference>
<feature type="transmembrane region" description="Helical" evidence="4">
    <location>
        <begin position="287"/>
        <end position="308"/>
    </location>
</feature>
<keyword evidence="4" id="KW-1133">Transmembrane helix</keyword>
<comment type="caution">
    <text evidence="6">The sequence shown here is derived from an EMBL/GenBank/DDBJ whole genome shotgun (WGS) entry which is preliminary data.</text>
</comment>
<feature type="transmembrane region" description="Helical" evidence="4">
    <location>
        <begin position="240"/>
        <end position="262"/>
    </location>
</feature>
<evidence type="ECO:0000256" key="1">
    <source>
        <dbReference type="ARBA" id="ARBA00004141"/>
    </source>
</evidence>
<dbReference type="PANTHER" id="PTHR11360">
    <property type="entry name" value="MONOCARBOXYLATE TRANSPORTER"/>
    <property type="match status" value="1"/>
</dbReference>
<feature type="region of interest" description="Disordered" evidence="3">
    <location>
        <begin position="1"/>
        <end position="67"/>
    </location>
</feature>
<evidence type="ECO:0000259" key="5">
    <source>
        <dbReference type="PROSITE" id="PS50850"/>
    </source>
</evidence>
<dbReference type="GO" id="GO:0022857">
    <property type="term" value="F:transmembrane transporter activity"/>
    <property type="evidence" value="ECO:0007669"/>
    <property type="project" value="InterPro"/>
</dbReference>
<name>A0AA39L623_SARSR</name>
<proteinExistence type="inferred from homology"/>
<evidence type="ECO:0000313" key="7">
    <source>
        <dbReference type="Proteomes" id="UP001175261"/>
    </source>
</evidence>
<evidence type="ECO:0000256" key="4">
    <source>
        <dbReference type="SAM" id="Phobius"/>
    </source>
</evidence>
<feature type="compositionally biased region" description="Basic and acidic residues" evidence="3">
    <location>
        <begin position="1"/>
        <end position="15"/>
    </location>
</feature>
<feature type="transmembrane region" description="Helical" evidence="4">
    <location>
        <begin position="453"/>
        <end position="479"/>
    </location>
</feature>
<dbReference type="CDD" id="cd17352">
    <property type="entry name" value="MFS_MCT_SLC16"/>
    <property type="match status" value="1"/>
</dbReference>
<dbReference type="GO" id="GO:0090560">
    <property type="term" value="F:2-(3-amino-3-carboxypropyl)histidine synthase activity"/>
    <property type="evidence" value="ECO:0007669"/>
    <property type="project" value="InterPro"/>
</dbReference>
<dbReference type="InterPro" id="IPR020846">
    <property type="entry name" value="MFS_dom"/>
</dbReference>
<feature type="compositionally biased region" description="Low complexity" evidence="3">
    <location>
        <begin position="50"/>
        <end position="63"/>
    </location>
</feature>
<dbReference type="InterPro" id="IPR016435">
    <property type="entry name" value="DPH1/DPH2"/>
</dbReference>
<feature type="transmembrane region" description="Helical" evidence="4">
    <location>
        <begin position="121"/>
        <end position="144"/>
    </location>
</feature>
<feature type="transmembrane region" description="Helical" evidence="4">
    <location>
        <begin position="418"/>
        <end position="441"/>
    </location>
</feature>
<keyword evidence="7" id="KW-1185">Reference proteome</keyword>
<protein>
    <recommendedName>
        <fullName evidence="5">Major facilitator superfamily (MFS) profile domain-containing protein</fullName>
    </recommendedName>
</protein>
<feature type="domain" description="Major facilitator superfamily (MFS) profile" evidence="5">
    <location>
        <begin position="80"/>
        <end position="483"/>
    </location>
</feature>
<keyword evidence="4" id="KW-0812">Transmembrane</keyword>
<dbReference type="SFLD" id="SFLDS00032">
    <property type="entry name" value="Radical_SAM_3-amino-3-carboxyp"/>
    <property type="match status" value="1"/>
</dbReference>
<feature type="transmembrane region" description="Helical" evidence="4">
    <location>
        <begin position="173"/>
        <end position="196"/>
    </location>
</feature>
<feature type="transmembrane region" description="Helical" evidence="4">
    <location>
        <begin position="208"/>
        <end position="228"/>
    </location>
</feature>
<comment type="similarity">
    <text evidence="2">Belongs to the major facilitator superfamily. Monocarboxylate porter (TC 2.A.1.13) family.</text>
</comment>
<sequence length="484" mass="51699">MSVPHKNDNAEDSCLKNHTAALGQQGTETNNHGPIGPLSTGQKGDHTAASNSDEPPSESPSLEQTVGDACDDKFPEGGIAAWLVVFGSFCALFAVYGLINTSAVFATYFKDHLLSDYTPSQIGWIFSLYLFLVFFAGVQVGPVFDRHGPRWLVAIGFLLIVASLMLLSLCKEYYQIILTYSVMGGLGGALLNAPAYSAIAHFFNARRGLATGIASTAGGVGGIVFPLLLRHLLSPEGVGFAWSCRILGFFMLGLAIPANLFIRSNPKVQALEHEKPKTASIWPDLSVFRDVGFALASVGFFFMEWGLFVPLTYVVSYGTAYGVSLSDSSLLLSLLNAGSVVGRFLPGFLSDKLGRFNIIIVTIALCAVTVLAIWLPARGSYAVLIVFCVLFGVASGSNLGLIPVCLGQFCDAQDYGRYFATSAMFASFGTLSSVPIAGALLEIEDQDTGWTALVLFAGCSYVVALVCYIAARVLMVGWLPQTKF</sequence>
<keyword evidence="4" id="KW-0472">Membrane</keyword>
<feature type="transmembrane region" description="Helical" evidence="4">
    <location>
        <begin position="381"/>
        <end position="406"/>
    </location>
</feature>